<dbReference type="InterPro" id="IPR025339">
    <property type="entry name" value="DUF4245"/>
</dbReference>
<dbReference type="RefSeq" id="WP_160953084.1">
    <property type="nucleotide sequence ID" value="NZ_WWEQ01000021.1"/>
</dbReference>
<dbReference type="Proteomes" id="UP000469215">
    <property type="component" value="Unassembled WGS sequence"/>
</dbReference>
<keyword evidence="2" id="KW-0812">Transmembrane</keyword>
<protein>
    <submittedName>
        <fullName evidence="3">DUF4245 family protein</fullName>
    </submittedName>
</protein>
<reference evidence="3 4" key="1">
    <citation type="submission" date="2020-01" db="EMBL/GenBank/DDBJ databases">
        <authorList>
            <person name="Deng T."/>
        </authorList>
    </citation>
    <scope>NUCLEOTIDE SEQUENCE [LARGE SCALE GENOMIC DNA]</scope>
    <source>
        <strain evidence="3 4">5221</strain>
    </source>
</reference>
<keyword evidence="2" id="KW-0472">Membrane</keyword>
<organism evidence="3 4">
    <name type="scientific">Brevibacterium rongguiense</name>
    <dbReference type="NCBI Taxonomy" id="2695267"/>
    <lineage>
        <taxon>Bacteria</taxon>
        <taxon>Bacillati</taxon>
        <taxon>Actinomycetota</taxon>
        <taxon>Actinomycetes</taxon>
        <taxon>Micrococcales</taxon>
        <taxon>Brevibacteriaceae</taxon>
        <taxon>Brevibacterium</taxon>
    </lineage>
</organism>
<keyword evidence="4" id="KW-1185">Reference proteome</keyword>
<evidence type="ECO:0000256" key="2">
    <source>
        <dbReference type="SAM" id="Phobius"/>
    </source>
</evidence>
<dbReference type="EMBL" id="WWEQ01000021">
    <property type="protein sequence ID" value="MYM19654.1"/>
    <property type="molecule type" value="Genomic_DNA"/>
</dbReference>
<evidence type="ECO:0000313" key="3">
    <source>
        <dbReference type="EMBL" id="MYM19654.1"/>
    </source>
</evidence>
<dbReference type="Pfam" id="PF14030">
    <property type="entry name" value="DUF4245"/>
    <property type="match status" value="1"/>
</dbReference>
<evidence type="ECO:0000313" key="4">
    <source>
        <dbReference type="Proteomes" id="UP000469215"/>
    </source>
</evidence>
<sequence length="207" mass="21724">MSESQIPAAQAEPAAEPQPGSREEMRRNRMQSNWVNMVIALAACMALVLVALMIAPQPQGDPTRTVDAAAEASAAAGQAGFDPAAPALPQGWSSNEAGLEQMGKPELKTWYASYVGPSQQWIALRQAQPGADAAAWATSIVGEDAAQTGTSKVAGPQGRTVAFDRYEKPDQKQALVGTVGDTTVILMGTAQWDSFEDLAARTLRAAA</sequence>
<feature type="region of interest" description="Disordered" evidence="1">
    <location>
        <begin position="1"/>
        <end position="26"/>
    </location>
</feature>
<feature type="compositionally biased region" description="Low complexity" evidence="1">
    <location>
        <begin position="77"/>
        <end position="87"/>
    </location>
</feature>
<keyword evidence="2" id="KW-1133">Transmembrane helix</keyword>
<dbReference type="AlphaFoldDB" id="A0A6N9H7V6"/>
<feature type="transmembrane region" description="Helical" evidence="2">
    <location>
        <begin position="34"/>
        <end position="55"/>
    </location>
</feature>
<feature type="region of interest" description="Disordered" evidence="1">
    <location>
        <begin position="77"/>
        <end position="96"/>
    </location>
</feature>
<proteinExistence type="predicted"/>
<gene>
    <name evidence="3" type="ORF">GSY69_06635</name>
</gene>
<evidence type="ECO:0000256" key="1">
    <source>
        <dbReference type="SAM" id="MobiDB-lite"/>
    </source>
</evidence>
<feature type="compositionally biased region" description="Low complexity" evidence="1">
    <location>
        <begin position="7"/>
        <end position="19"/>
    </location>
</feature>
<comment type="caution">
    <text evidence="3">The sequence shown here is derived from an EMBL/GenBank/DDBJ whole genome shotgun (WGS) entry which is preliminary data.</text>
</comment>
<accession>A0A6N9H7V6</accession>
<name>A0A6N9H7V6_9MICO</name>